<dbReference type="EMBL" id="BNED01000003">
    <property type="protein sequence ID" value="GHI74767.1"/>
    <property type="molecule type" value="Genomic_DNA"/>
</dbReference>
<keyword evidence="1" id="KW-0732">Signal</keyword>
<protein>
    <submittedName>
        <fullName evidence="2">Uncharacterized protein</fullName>
    </submittedName>
</protein>
<proteinExistence type="predicted"/>
<evidence type="ECO:0000313" key="3">
    <source>
        <dbReference type="Proteomes" id="UP000608522"/>
    </source>
</evidence>
<organism evidence="2 3">
    <name type="scientific">Streptomyces spororaveus</name>
    <dbReference type="NCBI Taxonomy" id="284039"/>
    <lineage>
        <taxon>Bacteria</taxon>
        <taxon>Bacillati</taxon>
        <taxon>Actinomycetota</taxon>
        <taxon>Actinomycetes</taxon>
        <taxon>Kitasatosporales</taxon>
        <taxon>Streptomycetaceae</taxon>
        <taxon>Streptomyces</taxon>
    </lineage>
</organism>
<evidence type="ECO:0000256" key="1">
    <source>
        <dbReference type="SAM" id="SignalP"/>
    </source>
</evidence>
<gene>
    <name evidence="2" type="ORF">Sspor_03280</name>
</gene>
<name>A0ABQ3T313_9ACTN</name>
<sequence length="55" mass="5295">MLRTRIAQAAAVTALSALTALGVNAAGQVDGPGRLVAAAPAAEQAGTSADSMGWS</sequence>
<reference evidence="3" key="1">
    <citation type="submission" date="2023-07" db="EMBL/GenBank/DDBJ databases">
        <title>Whole genome shotgun sequence of Streptomyces spororaveus NBRC 15456.</title>
        <authorList>
            <person name="Komaki H."/>
            <person name="Tamura T."/>
        </authorList>
    </citation>
    <scope>NUCLEOTIDE SEQUENCE [LARGE SCALE GENOMIC DNA]</scope>
    <source>
        <strain evidence="3">NBRC 15456</strain>
    </source>
</reference>
<evidence type="ECO:0000313" key="2">
    <source>
        <dbReference type="EMBL" id="GHI74767.1"/>
    </source>
</evidence>
<keyword evidence="3" id="KW-1185">Reference proteome</keyword>
<accession>A0ABQ3T313</accession>
<comment type="caution">
    <text evidence="2">The sequence shown here is derived from an EMBL/GenBank/DDBJ whole genome shotgun (WGS) entry which is preliminary data.</text>
</comment>
<feature type="signal peptide" evidence="1">
    <location>
        <begin position="1"/>
        <end position="25"/>
    </location>
</feature>
<dbReference type="RefSeq" id="WP_202197342.1">
    <property type="nucleotide sequence ID" value="NZ_BAAATO010000110.1"/>
</dbReference>
<dbReference type="Proteomes" id="UP000608522">
    <property type="component" value="Unassembled WGS sequence"/>
</dbReference>
<feature type="chain" id="PRO_5045276624" evidence="1">
    <location>
        <begin position="26"/>
        <end position="55"/>
    </location>
</feature>